<keyword evidence="3" id="KW-1185">Reference proteome</keyword>
<reference evidence="2 3" key="1">
    <citation type="journal article" date="2015" name="Genome Announc.">
        <title>Expanding the biotechnology potential of lactobacilli through comparative genomics of 213 strains and associated genera.</title>
        <authorList>
            <person name="Sun Z."/>
            <person name="Harris H.M."/>
            <person name="McCann A."/>
            <person name="Guo C."/>
            <person name="Argimon S."/>
            <person name="Zhang W."/>
            <person name="Yang X."/>
            <person name="Jeffery I.B."/>
            <person name="Cooney J.C."/>
            <person name="Kagawa T.F."/>
            <person name="Liu W."/>
            <person name="Song Y."/>
            <person name="Salvetti E."/>
            <person name="Wrobel A."/>
            <person name="Rasinkangas P."/>
            <person name="Parkhill J."/>
            <person name="Rea M.C."/>
            <person name="O'Sullivan O."/>
            <person name="Ritari J."/>
            <person name="Douillard F.P."/>
            <person name="Paul Ross R."/>
            <person name="Yang R."/>
            <person name="Briner A.E."/>
            <person name="Felis G.E."/>
            <person name="de Vos W.M."/>
            <person name="Barrangou R."/>
            <person name="Klaenhammer T.R."/>
            <person name="Caufield P.W."/>
            <person name="Cui Y."/>
            <person name="Zhang H."/>
            <person name="O'Toole P.W."/>
        </authorList>
    </citation>
    <scope>NUCLEOTIDE SEQUENCE [LARGE SCALE GENOMIC DNA]</scope>
    <source>
        <strain evidence="2 3">DSM 24716</strain>
    </source>
</reference>
<evidence type="ECO:0000313" key="2">
    <source>
        <dbReference type="EMBL" id="KRO00586.1"/>
    </source>
</evidence>
<dbReference type="InterPro" id="IPR016040">
    <property type="entry name" value="NAD(P)-bd_dom"/>
</dbReference>
<dbReference type="SUPFAM" id="SSF51735">
    <property type="entry name" value="NAD(P)-binding Rossmann-fold domains"/>
    <property type="match status" value="1"/>
</dbReference>
<organism evidence="2 3">
    <name type="scientific">Companilactobacillus kimchiensis</name>
    <dbReference type="NCBI Taxonomy" id="993692"/>
    <lineage>
        <taxon>Bacteria</taxon>
        <taxon>Bacillati</taxon>
        <taxon>Bacillota</taxon>
        <taxon>Bacilli</taxon>
        <taxon>Lactobacillales</taxon>
        <taxon>Lactobacillaceae</taxon>
        <taxon>Companilactobacillus</taxon>
    </lineage>
</organism>
<dbReference type="PANTHER" id="PTHR47129:SF1">
    <property type="entry name" value="NMRA-LIKE DOMAIN-CONTAINING PROTEIN"/>
    <property type="match status" value="1"/>
</dbReference>
<dbReference type="RefSeq" id="WP_057879852.1">
    <property type="nucleotide sequence ID" value="NZ_JQCF01000002.1"/>
</dbReference>
<accession>A0A0R2LQE0</accession>
<dbReference type="Pfam" id="PF13460">
    <property type="entry name" value="NAD_binding_10"/>
    <property type="match status" value="1"/>
</dbReference>
<dbReference type="Gene3D" id="3.90.25.10">
    <property type="entry name" value="UDP-galactose 4-epimerase, domain 1"/>
    <property type="match status" value="1"/>
</dbReference>
<sequence>MNIMVTGANGGYGSYAIDYLQKFAPEANIFGLVRSESKGANLKKKGINVRIGDYSDADSMVKALRGIDRLLFVSSTIPGIQKNVVDAAKINNVQYIAYTSIFQPEHSKFGLEINHKQTEQWIKESGIPYTILRDSWYMEVNQALFDYAKKTQQFPYFATKGQLSFALRREYAEAGARVIATGNYGHIINLAGDPKTYREIALATQKALETYLDIKEVEMSEFIPDLVLSGISQNLAAMSEGYQEYTLKGNNGEDTADNSEFEKVLGHPLTDLASAIKELTN</sequence>
<dbReference type="STRING" id="993692.IV57_GL001023"/>
<gene>
    <name evidence="2" type="ORF">IV57_GL001023</name>
</gene>
<dbReference type="InterPro" id="IPR036291">
    <property type="entry name" value="NAD(P)-bd_dom_sf"/>
</dbReference>
<comment type="caution">
    <text evidence="2">The sequence shown here is derived from an EMBL/GenBank/DDBJ whole genome shotgun (WGS) entry which is preliminary data.</text>
</comment>
<dbReference type="PATRIC" id="fig|993692.3.peg.1037"/>
<dbReference type="PANTHER" id="PTHR47129">
    <property type="entry name" value="QUINONE OXIDOREDUCTASE 2"/>
    <property type="match status" value="1"/>
</dbReference>
<protein>
    <submittedName>
        <fullName evidence="2">YtfG protein</fullName>
    </submittedName>
</protein>
<dbReference type="Gene3D" id="3.40.50.720">
    <property type="entry name" value="NAD(P)-binding Rossmann-like Domain"/>
    <property type="match status" value="1"/>
</dbReference>
<proteinExistence type="predicted"/>
<dbReference type="OrthoDB" id="152510at2"/>
<evidence type="ECO:0000259" key="1">
    <source>
        <dbReference type="Pfam" id="PF13460"/>
    </source>
</evidence>
<name>A0A0R2LQE0_9LACO</name>
<dbReference type="Proteomes" id="UP000051006">
    <property type="component" value="Unassembled WGS sequence"/>
</dbReference>
<dbReference type="EMBL" id="JQCF01000002">
    <property type="protein sequence ID" value="KRO00586.1"/>
    <property type="molecule type" value="Genomic_DNA"/>
</dbReference>
<dbReference type="AlphaFoldDB" id="A0A0R2LQE0"/>
<feature type="domain" description="NAD(P)-binding" evidence="1">
    <location>
        <begin position="7"/>
        <end position="141"/>
    </location>
</feature>
<dbReference type="InterPro" id="IPR052718">
    <property type="entry name" value="NmrA-type_oxidoreductase"/>
</dbReference>
<evidence type="ECO:0000313" key="3">
    <source>
        <dbReference type="Proteomes" id="UP000051006"/>
    </source>
</evidence>